<sequence length="166" mass="19151">MPNKTILSYPFFSHLPPSNNPPLIKGRSNKSLLLLLLLLFFFFFFHLLSFFFFLFLTVTFLEIVSGLFGSGCDSSGPEVAHPLFATAVLDRMVIRYTAVHHLFFLSSFFHFFLFFLFFLFFTFFFSCSLSPPLSNLSRHLPLCCLLFPGGRMEGWKGLWKGRETEG</sequence>
<name>A0A2T6ZUY2_TUBBO</name>
<accession>A0A2T6ZUY2</accession>
<keyword evidence="1" id="KW-1133">Transmembrane helix</keyword>
<evidence type="ECO:0000256" key="1">
    <source>
        <dbReference type="SAM" id="Phobius"/>
    </source>
</evidence>
<organism evidence="2 3">
    <name type="scientific">Tuber borchii</name>
    <name type="common">White truffle</name>
    <dbReference type="NCBI Taxonomy" id="42251"/>
    <lineage>
        <taxon>Eukaryota</taxon>
        <taxon>Fungi</taxon>
        <taxon>Dikarya</taxon>
        <taxon>Ascomycota</taxon>
        <taxon>Pezizomycotina</taxon>
        <taxon>Pezizomycetes</taxon>
        <taxon>Pezizales</taxon>
        <taxon>Tuberaceae</taxon>
        <taxon>Tuber</taxon>
    </lineage>
</organism>
<keyword evidence="3" id="KW-1185">Reference proteome</keyword>
<evidence type="ECO:0000313" key="2">
    <source>
        <dbReference type="EMBL" id="PUU79286.1"/>
    </source>
</evidence>
<keyword evidence="1" id="KW-0812">Transmembrane</keyword>
<comment type="caution">
    <text evidence="2">The sequence shown here is derived from an EMBL/GenBank/DDBJ whole genome shotgun (WGS) entry which is preliminary data.</text>
</comment>
<protein>
    <submittedName>
        <fullName evidence="2">Uncharacterized protein</fullName>
    </submittedName>
</protein>
<dbReference type="EMBL" id="NESQ01000095">
    <property type="protein sequence ID" value="PUU79286.1"/>
    <property type="molecule type" value="Genomic_DNA"/>
</dbReference>
<feature type="transmembrane region" description="Helical" evidence="1">
    <location>
        <begin position="32"/>
        <end position="61"/>
    </location>
</feature>
<gene>
    <name evidence="2" type="ORF">B9Z19DRAFT_838245</name>
</gene>
<proteinExistence type="predicted"/>
<keyword evidence="1" id="KW-0472">Membrane</keyword>
<dbReference type="Proteomes" id="UP000244722">
    <property type="component" value="Unassembled WGS sequence"/>
</dbReference>
<reference evidence="2 3" key="1">
    <citation type="submission" date="2017-04" db="EMBL/GenBank/DDBJ databases">
        <title>Draft genome sequence of Tuber borchii Vittad., a whitish edible truffle.</title>
        <authorList>
            <consortium name="DOE Joint Genome Institute"/>
            <person name="Murat C."/>
            <person name="Kuo A."/>
            <person name="Barry K.W."/>
            <person name="Clum A."/>
            <person name="Dockter R.B."/>
            <person name="Fauchery L."/>
            <person name="Iotti M."/>
            <person name="Kohler A."/>
            <person name="Labutti K."/>
            <person name="Lindquist E.A."/>
            <person name="Lipzen A."/>
            <person name="Ohm R.A."/>
            <person name="Wang M."/>
            <person name="Grigoriev I.V."/>
            <person name="Zambonelli A."/>
            <person name="Martin F.M."/>
        </authorList>
    </citation>
    <scope>NUCLEOTIDE SEQUENCE [LARGE SCALE GENOMIC DNA]</scope>
    <source>
        <strain evidence="2 3">Tbo3840</strain>
    </source>
</reference>
<dbReference type="AlphaFoldDB" id="A0A2T6ZUY2"/>
<evidence type="ECO:0000313" key="3">
    <source>
        <dbReference type="Proteomes" id="UP000244722"/>
    </source>
</evidence>
<feature type="transmembrane region" description="Helical" evidence="1">
    <location>
        <begin position="102"/>
        <end position="125"/>
    </location>
</feature>